<evidence type="ECO:0000313" key="3">
    <source>
        <dbReference type="EMBL" id="MDI7921333.1"/>
    </source>
</evidence>
<proteinExistence type="predicted"/>
<dbReference type="PANTHER" id="PTHR33164:SF57">
    <property type="entry name" value="MARR-FAMILY TRANSCRIPTIONAL REGULATOR"/>
    <property type="match status" value="1"/>
</dbReference>
<dbReference type="GO" id="GO:0006950">
    <property type="term" value="P:response to stress"/>
    <property type="evidence" value="ECO:0007669"/>
    <property type="project" value="TreeGrafter"/>
</dbReference>
<name>A0AAE3QDL7_9HYPH</name>
<dbReference type="Proteomes" id="UP001161580">
    <property type="component" value="Unassembled WGS sequence"/>
</dbReference>
<dbReference type="SMART" id="SM00347">
    <property type="entry name" value="HTH_MARR"/>
    <property type="match status" value="1"/>
</dbReference>
<reference evidence="3" key="1">
    <citation type="submission" date="2022-03" db="EMBL/GenBank/DDBJ databases">
        <title>Fererhizobium litorale gen. nov., sp. nov., isolated from sandy sediments of the Sea of Japan seashore.</title>
        <authorList>
            <person name="Romanenko L."/>
            <person name="Kurilenko V."/>
            <person name="Otstavnykh N."/>
            <person name="Svetashev V."/>
            <person name="Tekutyeva L."/>
            <person name="Isaeva M."/>
            <person name="Mikhailov V."/>
        </authorList>
    </citation>
    <scope>NUCLEOTIDE SEQUENCE</scope>
    <source>
        <strain evidence="3">KMM 9576</strain>
    </source>
</reference>
<feature type="domain" description="HTH marR-type" evidence="2">
    <location>
        <begin position="10"/>
        <end position="143"/>
    </location>
</feature>
<gene>
    <name evidence="3" type="ORF">MRS75_04455</name>
</gene>
<dbReference type="Gene3D" id="1.10.10.10">
    <property type="entry name" value="Winged helix-like DNA-binding domain superfamily/Winged helix DNA-binding domain"/>
    <property type="match status" value="1"/>
</dbReference>
<evidence type="ECO:0000256" key="1">
    <source>
        <dbReference type="SAM" id="MobiDB-lite"/>
    </source>
</evidence>
<protein>
    <submittedName>
        <fullName evidence="3">MarR family winged helix-turn-helix transcriptional regulator</fullName>
    </submittedName>
</protein>
<accession>A0AAE3QDL7</accession>
<evidence type="ECO:0000259" key="2">
    <source>
        <dbReference type="PROSITE" id="PS50995"/>
    </source>
</evidence>
<dbReference type="AlphaFoldDB" id="A0AAE3QDL7"/>
<dbReference type="GO" id="GO:0003700">
    <property type="term" value="F:DNA-binding transcription factor activity"/>
    <property type="evidence" value="ECO:0007669"/>
    <property type="project" value="InterPro"/>
</dbReference>
<evidence type="ECO:0000313" key="4">
    <source>
        <dbReference type="Proteomes" id="UP001161580"/>
    </source>
</evidence>
<dbReference type="PANTHER" id="PTHR33164">
    <property type="entry name" value="TRANSCRIPTIONAL REGULATOR, MARR FAMILY"/>
    <property type="match status" value="1"/>
</dbReference>
<dbReference type="RefSeq" id="WP_311794253.1">
    <property type="nucleotide sequence ID" value="NZ_JALDYZ010000002.1"/>
</dbReference>
<keyword evidence="4" id="KW-1185">Reference proteome</keyword>
<dbReference type="PROSITE" id="PS50995">
    <property type="entry name" value="HTH_MARR_2"/>
    <property type="match status" value="1"/>
</dbReference>
<dbReference type="InterPro" id="IPR036388">
    <property type="entry name" value="WH-like_DNA-bd_sf"/>
</dbReference>
<feature type="compositionally biased region" description="Basic and acidic residues" evidence="1">
    <location>
        <begin position="156"/>
        <end position="166"/>
    </location>
</feature>
<dbReference type="Pfam" id="PF12802">
    <property type="entry name" value="MarR_2"/>
    <property type="match status" value="1"/>
</dbReference>
<feature type="region of interest" description="Disordered" evidence="1">
    <location>
        <begin position="146"/>
        <end position="166"/>
    </location>
</feature>
<organism evidence="3 4">
    <name type="scientific">Ferirhizobium litorale</name>
    <dbReference type="NCBI Taxonomy" id="2927786"/>
    <lineage>
        <taxon>Bacteria</taxon>
        <taxon>Pseudomonadati</taxon>
        <taxon>Pseudomonadota</taxon>
        <taxon>Alphaproteobacteria</taxon>
        <taxon>Hyphomicrobiales</taxon>
        <taxon>Rhizobiaceae</taxon>
        <taxon>Ferirhizobium</taxon>
    </lineage>
</organism>
<dbReference type="SUPFAM" id="SSF46785">
    <property type="entry name" value="Winged helix' DNA-binding domain"/>
    <property type="match status" value="1"/>
</dbReference>
<comment type="caution">
    <text evidence="3">The sequence shown here is derived from an EMBL/GenBank/DDBJ whole genome shotgun (WGS) entry which is preliminary data.</text>
</comment>
<sequence>MRDEIGFELETFLPYRLNRAAEFVGLRFATQYKEKFGLTRPEWRALAALGSVGRMRATEIGAHSAMHKTKVSRAVYSLEQRRWLKRTGDERDRRSEKLELTAAGKRAYAELSALASAYQAELVSLLGARDMKALTNGLGAVEKLLAGPSRHNASPRADENLPAEKS</sequence>
<dbReference type="InterPro" id="IPR039422">
    <property type="entry name" value="MarR/SlyA-like"/>
</dbReference>
<dbReference type="EMBL" id="JALDYZ010000002">
    <property type="protein sequence ID" value="MDI7921333.1"/>
    <property type="molecule type" value="Genomic_DNA"/>
</dbReference>
<dbReference type="InterPro" id="IPR036390">
    <property type="entry name" value="WH_DNA-bd_sf"/>
</dbReference>
<dbReference type="InterPro" id="IPR000835">
    <property type="entry name" value="HTH_MarR-typ"/>
</dbReference>